<reference evidence="1" key="2">
    <citation type="submission" date="2025-09" db="UniProtKB">
        <authorList>
            <consortium name="Ensembl"/>
        </authorList>
    </citation>
    <scope>IDENTIFICATION</scope>
</reference>
<dbReference type="GeneTree" id="ENSGT00960000190056"/>
<dbReference type="AlphaFoldDB" id="A0A8D0BWB6"/>
<keyword evidence="2" id="KW-1185">Reference proteome</keyword>
<sequence length="255" mass="29251">MDKVDKEKFFSLSHHTRTRGRSLKLMGRRVRTDKGKYFFTQRVVGLWNLLPDEVVTAISLDKQNSQALFYYSLPFSVPWQVQYFVPLTDAEFRERLARHKGEITIMLRSSDFNQDKTALIETNNPFPLLISGQHLSVPLQYFPKDVLGRVGWASFLSMLKMKNLGYQGSEKSQIETSEGSQKRLQKLYPHLHTKKIEPLPSIQGWSATASQWEPLTISCLTETKPTVLVPGEDGFRYGSAPLWIVNNSMVTKHSK</sequence>
<protein>
    <submittedName>
        <fullName evidence="1">Uncharacterized protein</fullName>
    </submittedName>
</protein>
<dbReference type="PANTHER" id="PTHR37352">
    <property type="entry name" value="TESTIS-SPECIFIC GENE 13 PROTEIN"/>
    <property type="match status" value="1"/>
</dbReference>
<name>A0A8D0BWB6_SALMN</name>
<dbReference type="PANTHER" id="PTHR37352:SF1">
    <property type="entry name" value="TESTIS-SPECIFIC GENE 13 PROTEIN"/>
    <property type="match status" value="1"/>
</dbReference>
<evidence type="ECO:0000313" key="1">
    <source>
        <dbReference type="Ensembl" id="ENSSMRP00000012068.1"/>
    </source>
</evidence>
<dbReference type="Proteomes" id="UP000694421">
    <property type="component" value="Unplaced"/>
</dbReference>
<proteinExistence type="predicted"/>
<accession>A0A8D0BWB6</accession>
<organism evidence="1 2">
    <name type="scientific">Salvator merianae</name>
    <name type="common">Argentine black and white tegu</name>
    <name type="synonym">Tupinambis merianae</name>
    <dbReference type="NCBI Taxonomy" id="96440"/>
    <lineage>
        <taxon>Eukaryota</taxon>
        <taxon>Metazoa</taxon>
        <taxon>Chordata</taxon>
        <taxon>Craniata</taxon>
        <taxon>Vertebrata</taxon>
        <taxon>Euteleostomi</taxon>
        <taxon>Lepidosauria</taxon>
        <taxon>Squamata</taxon>
        <taxon>Bifurcata</taxon>
        <taxon>Unidentata</taxon>
        <taxon>Episquamata</taxon>
        <taxon>Laterata</taxon>
        <taxon>Teiioidea</taxon>
        <taxon>Teiidae</taxon>
        <taxon>Salvator</taxon>
    </lineage>
</organism>
<dbReference type="Ensembl" id="ENSSMRT00000014061.1">
    <property type="protein sequence ID" value="ENSSMRP00000012068.1"/>
    <property type="gene ID" value="ENSSMRG00000009445.1"/>
</dbReference>
<dbReference type="InterPro" id="IPR029241">
    <property type="entry name" value="TSGA13"/>
</dbReference>
<reference evidence="1" key="1">
    <citation type="submission" date="2025-08" db="UniProtKB">
        <authorList>
            <consortium name="Ensembl"/>
        </authorList>
    </citation>
    <scope>IDENTIFICATION</scope>
</reference>
<evidence type="ECO:0000313" key="2">
    <source>
        <dbReference type="Proteomes" id="UP000694421"/>
    </source>
</evidence>
<dbReference type="Pfam" id="PF14994">
    <property type="entry name" value="TSGA13"/>
    <property type="match status" value="2"/>
</dbReference>